<feature type="transmembrane region" description="Helical" evidence="1">
    <location>
        <begin position="75"/>
        <end position="94"/>
    </location>
</feature>
<evidence type="ECO:0000313" key="3">
    <source>
        <dbReference type="Proteomes" id="UP000002218"/>
    </source>
</evidence>
<dbReference type="KEGG" id="nml:Namu_3288"/>
<dbReference type="RefSeq" id="WP_015748485.1">
    <property type="nucleotide sequence ID" value="NC_013235.1"/>
</dbReference>
<dbReference type="AlphaFoldDB" id="C8XD15"/>
<accession>C8XD15</accession>
<dbReference type="OrthoDB" id="9911973at2"/>
<feature type="transmembrane region" description="Helical" evidence="1">
    <location>
        <begin position="145"/>
        <end position="166"/>
    </location>
</feature>
<gene>
    <name evidence="2" type="ordered locus">Namu_3288</name>
</gene>
<keyword evidence="1" id="KW-0812">Transmembrane</keyword>
<dbReference type="EMBL" id="CP001737">
    <property type="protein sequence ID" value="ACV79618.1"/>
    <property type="molecule type" value="Genomic_DNA"/>
</dbReference>
<dbReference type="Proteomes" id="UP000002218">
    <property type="component" value="Chromosome"/>
</dbReference>
<dbReference type="HOGENOM" id="CLU_1487533_0_0_11"/>
<evidence type="ECO:0000256" key="1">
    <source>
        <dbReference type="SAM" id="Phobius"/>
    </source>
</evidence>
<evidence type="ECO:0000313" key="2">
    <source>
        <dbReference type="EMBL" id="ACV79618.1"/>
    </source>
</evidence>
<feature type="transmembrane region" description="Helical" evidence="1">
    <location>
        <begin position="106"/>
        <end position="125"/>
    </location>
</feature>
<keyword evidence="1" id="KW-1133">Transmembrane helix</keyword>
<reference evidence="2 3" key="2">
    <citation type="journal article" date="2010" name="Stand. Genomic Sci.">
        <title>Complete genome sequence of Nakamurella multipartita type strain (Y-104).</title>
        <authorList>
            <person name="Tice H."/>
            <person name="Mayilraj S."/>
            <person name="Sims D."/>
            <person name="Lapidus A."/>
            <person name="Nolan M."/>
            <person name="Lucas S."/>
            <person name="Glavina Del Rio T."/>
            <person name="Copeland A."/>
            <person name="Cheng J.F."/>
            <person name="Meincke L."/>
            <person name="Bruce D."/>
            <person name="Goodwin L."/>
            <person name="Pitluck S."/>
            <person name="Ivanova N."/>
            <person name="Mavromatis K."/>
            <person name="Ovchinnikova G."/>
            <person name="Pati A."/>
            <person name="Chen A."/>
            <person name="Palaniappan K."/>
            <person name="Land M."/>
            <person name="Hauser L."/>
            <person name="Chang Y.J."/>
            <person name="Jeffries C.D."/>
            <person name="Detter J.C."/>
            <person name="Brettin T."/>
            <person name="Rohde M."/>
            <person name="Goker M."/>
            <person name="Bristow J."/>
            <person name="Eisen J.A."/>
            <person name="Markowitz V."/>
            <person name="Hugenholtz P."/>
            <person name="Kyrpides N.C."/>
            <person name="Klenk H.P."/>
            <person name="Chen F."/>
        </authorList>
    </citation>
    <scope>NUCLEOTIDE SEQUENCE [LARGE SCALE GENOMIC DNA]</scope>
    <source>
        <strain evidence="3">ATCC 700099 / DSM 44233 / CIP 104796 / JCM 9543 / NBRC 105858 / Y-104</strain>
    </source>
</reference>
<proteinExistence type="predicted"/>
<protein>
    <submittedName>
        <fullName evidence="2">Uncharacterized protein</fullName>
    </submittedName>
</protein>
<organism evidence="2 3">
    <name type="scientific">Nakamurella multipartita (strain ATCC 700099 / DSM 44233 / CIP 104796 / JCM 9543 / NBRC 105858 / Y-104)</name>
    <name type="common">Microsphaera multipartita</name>
    <dbReference type="NCBI Taxonomy" id="479431"/>
    <lineage>
        <taxon>Bacteria</taxon>
        <taxon>Bacillati</taxon>
        <taxon>Actinomycetota</taxon>
        <taxon>Actinomycetes</taxon>
        <taxon>Nakamurellales</taxon>
        <taxon>Nakamurellaceae</taxon>
        <taxon>Nakamurella</taxon>
    </lineage>
</organism>
<keyword evidence="3" id="KW-1185">Reference proteome</keyword>
<name>C8XD15_NAKMY</name>
<dbReference type="InParanoid" id="C8XD15"/>
<keyword evidence="1" id="KW-0472">Membrane</keyword>
<feature type="transmembrane region" description="Helical" evidence="1">
    <location>
        <begin position="12"/>
        <end position="32"/>
    </location>
</feature>
<reference evidence="3" key="1">
    <citation type="submission" date="2009-09" db="EMBL/GenBank/DDBJ databases">
        <title>The complete genome of Nakamurella multipartita DSM 44233.</title>
        <authorList>
            <consortium name="US DOE Joint Genome Institute (JGI-PGF)"/>
            <person name="Lucas S."/>
            <person name="Copeland A."/>
            <person name="Lapidus A."/>
            <person name="Glavina del Rio T."/>
            <person name="Dalin E."/>
            <person name="Tice H."/>
            <person name="Bruce D."/>
            <person name="Goodwin L."/>
            <person name="Pitluck S."/>
            <person name="Kyrpides N."/>
            <person name="Mavromatis K."/>
            <person name="Ivanova N."/>
            <person name="Ovchinnikova G."/>
            <person name="Sims D."/>
            <person name="Meincke L."/>
            <person name="Brettin T."/>
            <person name="Detter J.C."/>
            <person name="Han C."/>
            <person name="Larimer F."/>
            <person name="Land M."/>
            <person name="Hauser L."/>
            <person name="Markowitz V."/>
            <person name="Cheng J.-F."/>
            <person name="Hugenholtz P."/>
            <person name="Woyke T."/>
            <person name="Wu D."/>
            <person name="Klenk H.-P."/>
            <person name="Eisen J.A."/>
        </authorList>
    </citation>
    <scope>NUCLEOTIDE SEQUENCE [LARGE SCALE GENOMIC DNA]</scope>
    <source>
        <strain evidence="3">ATCC 700099 / DSM 44233 / CIP 104796 / JCM 9543 / NBRC 105858 / Y-104</strain>
    </source>
</reference>
<sequence length="181" mass="18353" precursor="true">MTEAEPGRRVLVGALALVGGLLAFVATFLPWISTDTEDGGTTSITGWGGITGSSQIAGTNLNDVLNGSGTYRPGLVGLIFGVIAAVAGFVIMVYQPPGRRPHRITAAVLTVCGLVCLGFGGWRGLHPGDASVFDAGEASAGFGPWLTAIAGVLILAGAVLVFAGRLDPPVTSAARRGIQPR</sequence>